<feature type="domain" description="RNA polymerase sigma-70 region 2" evidence="5">
    <location>
        <begin position="29"/>
        <end position="97"/>
    </location>
</feature>
<dbReference type="InterPro" id="IPR036388">
    <property type="entry name" value="WH-like_DNA-bd_sf"/>
</dbReference>
<evidence type="ECO:0000313" key="7">
    <source>
        <dbReference type="EMBL" id="CAA9354430.1"/>
    </source>
</evidence>
<keyword evidence="4" id="KW-0804">Transcription</keyword>
<dbReference type="PANTHER" id="PTHR43133">
    <property type="entry name" value="RNA POLYMERASE ECF-TYPE SIGMA FACTO"/>
    <property type="match status" value="1"/>
</dbReference>
<dbReference type="CDD" id="cd06171">
    <property type="entry name" value="Sigma70_r4"/>
    <property type="match status" value="1"/>
</dbReference>
<evidence type="ECO:0000256" key="3">
    <source>
        <dbReference type="ARBA" id="ARBA00023082"/>
    </source>
</evidence>
<dbReference type="Gene3D" id="1.10.1740.10">
    <property type="match status" value="1"/>
</dbReference>
<comment type="similarity">
    <text evidence="1">Belongs to the sigma-70 factor family. ECF subfamily.</text>
</comment>
<dbReference type="SUPFAM" id="SSF88659">
    <property type="entry name" value="Sigma3 and sigma4 domains of RNA polymerase sigma factors"/>
    <property type="match status" value="1"/>
</dbReference>
<dbReference type="InterPro" id="IPR014284">
    <property type="entry name" value="RNA_pol_sigma-70_dom"/>
</dbReference>
<feature type="domain" description="RNA polymerase sigma factor 70 region 4 type 2" evidence="6">
    <location>
        <begin position="131"/>
        <end position="183"/>
    </location>
</feature>
<keyword evidence="3" id="KW-0731">Sigma factor</keyword>
<protein>
    <recommendedName>
        <fullName evidence="8">Sigma-70 family RNA polymerase sigma factor</fullName>
    </recommendedName>
</protein>
<evidence type="ECO:0000256" key="1">
    <source>
        <dbReference type="ARBA" id="ARBA00010641"/>
    </source>
</evidence>
<dbReference type="InterPro" id="IPR007627">
    <property type="entry name" value="RNA_pol_sigma70_r2"/>
</dbReference>
<evidence type="ECO:0008006" key="8">
    <source>
        <dbReference type="Google" id="ProtNLM"/>
    </source>
</evidence>
<evidence type="ECO:0000259" key="5">
    <source>
        <dbReference type="Pfam" id="PF04542"/>
    </source>
</evidence>
<reference evidence="7" key="1">
    <citation type="submission" date="2020-02" db="EMBL/GenBank/DDBJ databases">
        <authorList>
            <person name="Meier V. D."/>
        </authorList>
    </citation>
    <scope>NUCLEOTIDE SEQUENCE</scope>
    <source>
        <strain evidence="7">AVDCRST_MAG68</strain>
    </source>
</reference>
<dbReference type="NCBIfam" id="TIGR02937">
    <property type="entry name" value="sigma70-ECF"/>
    <property type="match status" value="1"/>
</dbReference>
<dbReference type="EMBL" id="CADCTW010000183">
    <property type="protein sequence ID" value="CAA9354430.1"/>
    <property type="molecule type" value="Genomic_DNA"/>
</dbReference>
<organism evidence="7">
    <name type="scientific">uncultured Gemmatimonadota bacterium</name>
    <dbReference type="NCBI Taxonomy" id="203437"/>
    <lineage>
        <taxon>Bacteria</taxon>
        <taxon>Pseudomonadati</taxon>
        <taxon>Gemmatimonadota</taxon>
        <taxon>environmental samples</taxon>
    </lineage>
</organism>
<dbReference type="SUPFAM" id="SSF88946">
    <property type="entry name" value="Sigma2 domain of RNA polymerase sigma factors"/>
    <property type="match status" value="1"/>
</dbReference>
<evidence type="ECO:0000256" key="4">
    <source>
        <dbReference type="ARBA" id="ARBA00023163"/>
    </source>
</evidence>
<dbReference type="InterPro" id="IPR013324">
    <property type="entry name" value="RNA_pol_sigma_r3/r4-like"/>
</dbReference>
<dbReference type="GO" id="GO:0006352">
    <property type="term" value="P:DNA-templated transcription initiation"/>
    <property type="evidence" value="ECO:0007669"/>
    <property type="project" value="InterPro"/>
</dbReference>
<dbReference type="GO" id="GO:0016987">
    <property type="term" value="F:sigma factor activity"/>
    <property type="evidence" value="ECO:0007669"/>
    <property type="project" value="UniProtKB-KW"/>
</dbReference>
<dbReference type="GO" id="GO:0003677">
    <property type="term" value="F:DNA binding"/>
    <property type="evidence" value="ECO:0007669"/>
    <property type="project" value="InterPro"/>
</dbReference>
<dbReference type="Pfam" id="PF08281">
    <property type="entry name" value="Sigma70_r4_2"/>
    <property type="match status" value="1"/>
</dbReference>
<accession>A0A6J4MAN9</accession>
<dbReference type="InterPro" id="IPR013325">
    <property type="entry name" value="RNA_pol_sigma_r2"/>
</dbReference>
<dbReference type="Pfam" id="PF04542">
    <property type="entry name" value="Sigma70_r2"/>
    <property type="match status" value="1"/>
</dbReference>
<dbReference type="InterPro" id="IPR013249">
    <property type="entry name" value="RNA_pol_sigma70_r4_t2"/>
</dbReference>
<sequence>MPGPEQDRETDMLLLERIQRGDEQALSAFYDRWVQTVYSVAAHLLGDADDADEVVERTFSRIWRDASRYDPGRAGVAAWVVVIARSESLSRRRGRVRRVRHDALRVDHLVHEAFVPPPSPLREAEESERRELIQRAVSRLPDEQRSVVRLTFFDGLSQTEIASALGVPLGTVKTRVRLAFAKLRASLAVLHEST</sequence>
<proteinExistence type="inferred from homology"/>
<name>A0A6J4MAN9_9BACT</name>
<keyword evidence="2" id="KW-0805">Transcription regulation</keyword>
<dbReference type="Gene3D" id="1.10.10.10">
    <property type="entry name" value="Winged helix-like DNA-binding domain superfamily/Winged helix DNA-binding domain"/>
    <property type="match status" value="1"/>
</dbReference>
<dbReference type="InterPro" id="IPR039425">
    <property type="entry name" value="RNA_pol_sigma-70-like"/>
</dbReference>
<gene>
    <name evidence="7" type="ORF">AVDCRST_MAG68-3931</name>
</gene>
<dbReference type="AlphaFoldDB" id="A0A6J4MAN9"/>
<dbReference type="PANTHER" id="PTHR43133:SF62">
    <property type="entry name" value="RNA POLYMERASE SIGMA FACTOR SIGZ"/>
    <property type="match status" value="1"/>
</dbReference>
<evidence type="ECO:0000256" key="2">
    <source>
        <dbReference type="ARBA" id="ARBA00023015"/>
    </source>
</evidence>
<evidence type="ECO:0000259" key="6">
    <source>
        <dbReference type="Pfam" id="PF08281"/>
    </source>
</evidence>